<evidence type="ECO:0000256" key="1">
    <source>
        <dbReference type="ARBA" id="ARBA00004141"/>
    </source>
</evidence>
<comment type="similarity">
    <text evidence="2 9">Belongs to the mitochondrial carrier (TC 2.A.29) family.</text>
</comment>
<feature type="region of interest" description="Disordered" evidence="10">
    <location>
        <begin position="24"/>
        <end position="48"/>
    </location>
</feature>
<reference evidence="11" key="1">
    <citation type="submission" date="2020-12" db="EMBL/GenBank/DDBJ databases">
        <authorList>
            <person name="Iha C."/>
        </authorList>
    </citation>
    <scope>NUCLEOTIDE SEQUENCE</scope>
</reference>
<name>A0A8S1IXH0_9CHLO</name>
<dbReference type="InterPro" id="IPR023395">
    <property type="entry name" value="MCP_dom_sf"/>
</dbReference>
<dbReference type="GO" id="GO:0016020">
    <property type="term" value="C:membrane"/>
    <property type="evidence" value="ECO:0007669"/>
    <property type="project" value="UniProtKB-SubCell"/>
</dbReference>
<sequence length="262" mass="27969">MSLLVGPLYFASYSAAKRLATNWSKQPSNLSPTEKQASVKKGGHGSANNGQRGVQGWIAINMFASLVAGVAVSLVESPSELFRHQVQAGVVERGMFPTMLAATRRGGLRSLYFCYLPYLIKALPHDVAELMTYGLLTDARSVAHAHPRHPLGAIAAVPDRVGDLFVGAAAGIMAVLVSMPADTISTRMQTVERAGLREKGPLGMAVSFFATGRRLAARGGVGALYKGCAPRLLRHVPASMVFWPVLVGCQRELHRALGYTEG</sequence>
<comment type="caution">
    <text evidence="11">The sequence shown here is derived from an EMBL/GenBank/DDBJ whole genome shotgun (WGS) entry which is preliminary data.</text>
</comment>
<comment type="subcellular location">
    <subcellularLocation>
        <location evidence="1">Membrane</location>
        <topology evidence="1">Multi-pass membrane protein</topology>
    </subcellularLocation>
</comment>
<evidence type="ECO:0000313" key="11">
    <source>
        <dbReference type="EMBL" id="CAD7698618.1"/>
    </source>
</evidence>
<dbReference type="EMBL" id="CAJHUC010000859">
    <property type="protein sequence ID" value="CAD7698618.1"/>
    <property type="molecule type" value="Genomic_DNA"/>
</dbReference>
<dbReference type="Gene3D" id="1.50.40.10">
    <property type="entry name" value="Mitochondrial carrier domain"/>
    <property type="match status" value="1"/>
</dbReference>
<dbReference type="InterPro" id="IPR018108">
    <property type="entry name" value="MCP_transmembrane"/>
</dbReference>
<evidence type="ECO:0008006" key="13">
    <source>
        <dbReference type="Google" id="ProtNLM"/>
    </source>
</evidence>
<evidence type="ECO:0000256" key="6">
    <source>
        <dbReference type="ARBA" id="ARBA00022989"/>
    </source>
</evidence>
<keyword evidence="7 8" id="KW-0472">Membrane</keyword>
<dbReference type="PROSITE" id="PS50920">
    <property type="entry name" value="SOLCAR"/>
    <property type="match status" value="2"/>
</dbReference>
<keyword evidence="5" id="KW-0677">Repeat</keyword>
<dbReference type="SUPFAM" id="SSF103506">
    <property type="entry name" value="Mitochondrial carrier"/>
    <property type="match status" value="1"/>
</dbReference>
<evidence type="ECO:0000256" key="9">
    <source>
        <dbReference type="RuleBase" id="RU000488"/>
    </source>
</evidence>
<protein>
    <recommendedName>
        <fullName evidence="13">Mitochondrial carrier protein</fullName>
    </recommendedName>
</protein>
<dbReference type="Proteomes" id="UP000708148">
    <property type="component" value="Unassembled WGS sequence"/>
</dbReference>
<feature type="repeat" description="Solcar" evidence="8">
    <location>
        <begin position="56"/>
        <end position="139"/>
    </location>
</feature>
<evidence type="ECO:0000256" key="10">
    <source>
        <dbReference type="SAM" id="MobiDB-lite"/>
    </source>
</evidence>
<evidence type="ECO:0000256" key="2">
    <source>
        <dbReference type="ARBA" id="ARBA00006375"/>
    </source>
</evidence>
<feature type="repeat" description="Solcar" evidence="8">
    <location>
        <begin position="158"/>
        <end position="252"/>
    </location>
</feature>
<keyword evidence="3 9" id="KW-0813">Transport</keyword>
<organism evidence="11 12">
    <name type="scientific">Ostreobium quekettii</name>
    <dbReference type="NCBI Taxonomy" id="121088"/>
    <lineage>
        <taxon>Eukaryota</taxon>
        <taxon>Viridiplantae</taxon>
        <taxon>Chlorophyta</taxon>
        <taxon>core chlorophytes</taxon>
        <taxon>Ulvophyceae</taxon>
        <taxon>TCBD clade</taxon>
        <taxon>Bryopsidales</taxon>
        <taxon>Ostreobineae</taxon>
        <taxon>Ostreobiaceae</taxon>
        <taxon>Ostreobium</taxon>
    </lineage>
</organism>
<evidence type="ECO:0000256" key="7">
    <source>
        <dbReference type="ARBA" id="ARBA00023136"/>
    </source>
</evidence>
<keyword evidence="6" id="KW-1133">Transmembrane helix</keyword>
<dbReference type="PANTHER" id="PTHR45667">
    <property type="entry name" value="S-ADENOSYLMETHIONINE MITOCHONDRIAL CARRIER PROTEIN"/>
    <property type="match status" value="1"/>
</dbReference>
<dbReference type="Pfam" id="PF00153">
    <property type="entry name" value="Mito_carr"/>
    <property type="match status" value="2"/>
</dbReference>
<proteinExistence type="inferred from homology"/>
<keyword evidence="12" id="KW-1185">Reference proteome</keyword>
<gene>
    <name evidence="11" type="ORF">OSTQU699_LOCUS3979</name>
</gene>
<dbReference type="AlphaFoldDB" id="A0A8S1IXH0"/>
<evidence type="ECO:0000313" key="12">
    <source>
        <dbReference type="Proteomes" id="UP000708148"/>
    </source>
</evidence>
<keyword evidence="4 8" id="KW-0812">Transmembrane</keyword>
<accession>A0A8S1IXH0</accession>
<dbReference type="OrthoDB" id="1747031at2759"/>
<evidence type="ECO:0000256" key="5">
    <source>
        <dbReference type="ARBA" id="ARBA00022737"/>
    </source>
</evidence>
<evidence type="ECO:0000256" key="4">
    <source>
        <dbReference type="ARBA" id="ARBA00022692"/>
    </source>
</evidence>
<evidence type="ECO:0000256" key="3">
    <source>
        <dbReference type="ARBA" id="ARBA00022448"/>
    </source>
</evidence>
<evidence type="ECO:0000256" key="8">
    <source>
        <dbReference type="PROSITE-ProRule" id="PRU00282"/>
    </source>
</evidence>
<feature type="compositionally biased region" description="Polar residues" evidence="10">
    <location>
        <begin position="24"/>
        <end position="36"/>
    </location>
</feature>